<sequence>MKHDETASEMKPRHVKSECPESLKKTQPRWMENKQKAMVGTWSEEEDDEDEKSSESEESHTKICLMARGEEGDEEEILRERSSGFGEVLWVSCVASTGRVHSATGMESEQAVGGLPKRWSANFDYDKDPSMMPIWVGFPGLQVSLYNEDYLRSVANNLGQVLCIHETTLAWTQTAEALVCIDVDIAAPLQHKIWIGYGDQGFWQKVNYHRVPPLCKFCCRVGHSEDSCFKKNKKPMPPQSTKAVGASEVVAQPAQEWRPVRGHKKKVVDVRSNIPVSNAFECLRDDVGELVIRVEDRVAGDDRDGVI</sequence>
<dbReference type="Proteomes" id="UP000652761">
    <property type="component" value="Unassembled WGS sequence"/>
</dbReference>
<dbReference type="PANTHER" id="PTHR31286">
    <property type="entry name" value="GLYCINE-RICH CELL WALL STRUCTURAL PROTEIN 1.8-LIKE"/>
    <property type="match status" value="1"/>
</dbReference>
<protein>
    <recommendedName>
        <fullName evidence="4">DUF4283 domain-containing protein</fullName>
    </recommendedName>
</protein>
<accession>A0A843V616</accession>
<comment type="caution">
    <text evidence="2">The sequence shown here is derived from an EMBL/GenBank/DDBJ whole genome shotgun (WGS) entry which is preliminary data.</text>
</comment>
<feature type="compositionally biased region" description="Basic and acidic residues" evidence="1">
    <location>
        <begin position="1"/>
        <end position="24"/>
    </location>
</feature>
<feature type="region of interest" description="Disordered" evidence="1">
    <location>
        <begin position="1"/>
        <end position="62"/>
    </location>
</feature>
<organism evidence="2 3">
    <name type="scientific">Colocasia esculenta</name>
    <name type="common">Wild taro</name>
    <name type="synonym">Arum esculentum</name>
    <dbReference type="NCBI Taxonomy" id="4460"/>
    <lineage>
        <taxon>Eukaryota</taxon>
        <taxon>Viridiplantae</taxon>
        <taxon>Streptophyta</taxon>
        <taxon>Embryophyta</taxon>
        <taxon>Tracheophyta</taxon>
        <taxon>Spermatophyta</taxon>
        <taxon>Magnoliopsida</taxon>
        <taxon>Liliopsida</taxon>
        <taxon>Araceae</taxon>
        <taxon>Aroideae</taxon>
        <taxon>Colocasieae</taxon>
        <taxon>Colocasia</taxon>
    </lineage>
</organism>
<evidence type="ECO:0000256" key="1">
    <source>
        <dbReference type="SAM" id="MobiDB-lite"/>
    </source>
</evidence>
<gene>
    <name evidence="2" type="ORF">Taro_026390</name>
</gene>
<dbReference type="PANTHER" id="PTHR31286:SF180">
    <property type="entry name" value="OS10G0362600 PROTEIN"/>
    <property type="match status" value="1"/>
</dbReference>
<dbReference type="OrthoDB" id="786567at2759"/>
<dbReference type="EMBL" id="NMUH01001592">
    <property type="protein sequence ID" value="MQL93732.1"/>
    <property type="molecule type" value="Genomic_DNA"/>
</dbReference>
<name>A0A843V616_COLES</name>
<evidence type="ECO:0000313" key="3">
    <source>
        <dbReference type="Proteomes" id="UP000652761"/>
    </source>
</evidence>
<evidence type="ECO:0008006" key="4">
    <source>
        <dbReference type="Google" id="ProtNLM"/>
    </source>
</evidence>
<evidence type="ECO:0000313" key="2">
    <source>
        <dbReference type="EMBL" id="MQL93732.1"/>
    </source>
</evidence>
<keyword evidence="3" id="KW-1185">Reference proteome</keyword>
<dbReference type="AlphaFoldDB" id="A0A843V616"/>
<dbReference type="InterPro" id="IPR040256">
    <property type="entry name" value="At4g02000-like"/>
</dbReference>
<proteinExistence type="predicted"/>
<reference evidence="2" key="1">
    <citation type="submission" date="2017-07" db="EMBL/GenBank/DDBJ databases">
        <title>Taro Niue Genome Assembly and Annotation.</title>
        <authorList>
            <person name="Atibalentja N."/>
            <person name="Keating K."/>
            <person name="Fields C.J."/>
        </authorList>
    </citation>
    <scope>NUCLEOTIDE SEQUENCE</scope>
    <source>
        <strain evidence="2">Niue_2</strain>
        <tissue evidence="2">Leaf</tissue>
    </source>
</reference>
<feature type="compositionally biased region" description="Acidic residues" evidence="1">
    <location>
        <begin position="43"/>
        <end position="52"/>
    </location>
</feature>